<evidence type="ECO:0000256" key="10">
    <source>
        <dbReference type="RuleBase" id="RU365075"/>
    </source>
</evidence>
<comment type="subunit">
    <text evidence="10">Component of the conserved oligomeric Golgi complex.</text>
</comment>
<evidence type="ECO:0000259" key="11">
    <source>
        <dbReference type="Pfam" id="PF06419"/>
    </source>
</evidence>
<dbReference type="GO" id="GO:0017119">
    <property type="term" value="C:Golgi transport complex"/>
    <property type="evidence" value="ECO:0007669"/>
    <property type="project" value="UniProtKB-UniRule"/>
</dbReference>
<keyword evidence="14" id="KW-1185">Reference proteome</keyword>
<dbReference type="GO" id="GO:0000139">
    <property type="term" value="C:Golgi membrane"/>
    <property type="evidence" value="ECO:0007669"/>
    <property type="project" value="UniProtKB-SubCell"/>
</dbReference>
<dbReference type="Proteomes" id="UP000232875">
    <property type="component" value="Unassembled WGS sequence"/>
</dbReference>
<comment type="subcellular location">
    <subcellularLocation>
        <location evidence="1 10">Golgi apparatus membrane</location>
        <topology evidence="1 10">Peripheral membrane protein</topology>
    </subcellularLocation>
</comment>
<evidence type="ECO:0000256" key="1">
    <source>
        <dbReference type="ARBA" id="ARBA00004395"/>
    </source>
</evidence>
<evidence type="ECO:0000256" key="2">
    <source>
        <dbReference type="ARBA" id="ARBA00011023"/>
    </source>
</evidence>
<evidence type="ECO:0000256" key="3">
    <source>
        <dbReference type="ARBA" id="ARBA00020973"/>
    </source>
</evidence>
<evidence type="ECO:0000313" key="13">
    <source>
        <dbReference type="EMBL" id="PKI82402.1"/>
    </source>
</evidence>
<dbReference type="EMBL" id="KZ454995">
    <property type="protein sequence ID" value="PKI82402.1"/>
    <property type="molecule type" value="Genomic_DNA"/>
</dbReference>
<evidence type="ECO:0000256" key="6">
    <source>
        <dbReference type="ARBA" id="ARBA00023034"/>
    </source>
</evidence>
<comment type="similarity">
    <text evidence="2 10">Belongs to the COG6 family.</text>
</comment>
<protein>
    <recommendedName>
        <fullName evidence="3 10">Conserved oligomeric Golgi complex subunit 6</fullName>
        <shortName evidence="10">COG complex subunit 6</shortName>
    </recommendedName>
    <alternativeName>
        <fullName evidence="8 10">Component of oligomeric Golgi complex 6</fullName>
    </alternativeName>
</protein>
<dbReference type="OrthoDB" id="272987at2759"/>
<keyword evidence="5 10" id="KW-0653">Protein transport</keyword>
<feature type="domain" description="Conserved oligomeric complex COG6 N-terminal" evidence="11">
    <location>
        <begin position="29"/>
        <end position="135"/>
    </location>
</feature>
<keyword evidence="4 10" id="KW-0813">Transport</keyword>
<keyword evidence="6 10" id="KW-0333">Golgi apparatus</keyword>
<organism evidence="13 14">
    <name type="scientific">Malassezia vespertilionis</name>
    <dbReference type="NCBI Taxonomy" id="2020962"/>
    <lineage>
        <taxon>Eukaryota</taxon>
        <taxon>Fungi</taxon>
        <taxon>Dikarya</taxon>
        <taxon>Basidiomycota</taxon>
        <taxon>Ustilaginomycotina</taxon>
        <taxon>Malasseziomycetes</taxon>
        <taxon>Malasseziales</taxon>
        <taxon>Malasseziaceae</taxon>
        <taxon>Malassezia</taxon>
    </lineage>
</organism>
<evidence type="ECO:0000259" key="12">
    <source>
        <dbReference type="Pfam" id="PF20653"/>
    </source>
</evidence>
<dbReference type="PANTHER" id="PTHR21506">
    <property type="entry name" value="COMPONENT OF OLIGOMERIC GOLGI COMPLEX 6"/>
    <property type="match status" value="1"/>
</dbReference>
<name>A0A2N1J7F8_9BASI</name>
<dbReference type="Pfam" id="PF06419">
    <property type="entry name" value="COG6_N"/>
    <property type="match status" value="1"/>
</dbReference>
<evidence type="ECO:0000313" key="14">
    <source>
        <dbReference type="Proteomes" id="UP000232875"/>
    </source>
</evidence>
<comment type="function">
    <text evidence="10">Acts as component of the peripheral membrane COG complex that is involved in intra-Golgi protein trafficking. COG is located at the cis-Golgi, and regulates tethering of retrograde intra-Golgi vesicles and possibly a number of other membrane trafficking events.</text>
</comment>
<dbReference type="GO" id="GO:0006891">
    <property type="term" value="P:intra-Golgi vesicle-mediated transport"/>
    <property type="evidence" value="ECO:0007669"/>
    <property type="project" value="UniProtKB-UniRule"/>
</dbReference>
<dbReference type="Pfam" id="PF20653">
    <property type="entry name" value="COG6_C"/>
    <property type="match status" value="1"/>
</dbReference>
<evidence type="ECO:0000256" key="4">
    <source>
        <dbReference type="ARBA" id="ARBA00022448"/>
    </source>
</evidence>
<dbReference type="InterPro" id="IPR048368">
    <property type="entry name" value="COG6_N"/>
</dbReference>
<dbReference type="AlphaFoldDB" id="A0A2N1J7F8"/>
<accession>A0A2N1J7F8</accession>
<evidence type="ECO:0000256" key="9">
    <source>
        <dbReference type="ARBA" id="ARBA00043873"/>
    </source>
</evidence>
<proteinExistence type="inferred from homology"/>
<dbReference type="STRING" id="2020962.A0A2N1J7F8"/>
<sequence length="658" mass="71802">MPPSAVPHTDAHRLQDAFETLTRIYSPDTTTHHIRRHIVHDLQRQQNAQVHACCASLRHVDATLAALASETRAMADAAHDTMARIHSATTASSSLLDHAATVQTQRATATLHHTVATRLLAQLTLSPADTQALDSDIGPRFFQGMDRLHAILDASLLLLNTHDGADTARATQEVRAKAHASLEHAYKRLAHWTSAALRRLPIDGAEISPTLTQAIARLAARQDAFRAALAAFSEKRAAMLPDAFMRALTTGGPPPLRLPRPMEIHAHDPVRYVSDMLAYTHQTLAGERELVTALVADLAHATTARWIGQPYTALDVDIRLDRLAHDPRMLDALVRSVLDRTMAGCCRSLQARILETVRLQTDAPTVLRLYFVLCFYSATLQQTIGARAALSTTLHSMAHTTQDVFVQRLQQYTATNLDILASDAHTALAASTAAARLLRSLYNECADGAAADLGEQYDAQHDQVATHLLDPLRTTVLAYAASMREPRAEASWTQYLGWGAHAAQAPWDTAPWHADTFLLNALVPLLAVLGPFAHTQAAALEQDALDAATRLYRLHASALEREAGMDSEGTPDAEKLHEFLRAPTLLSVPPRLHAIAHDTIASAIHRAALAQLANVYTQRPHDDPRLSTNEELRILLVVDGAQAPQEILADALCASQTW</sequence>
<reference evidence="13 14" key="1">
    <citation type="submission" date="2017-10" db="EMBL/GenBank/DDBJ databases">
        <title>A novel species of cold-tolerant Malassezia isolated from bats.</title>
        <authorList>
            <person name="Lorch J.M."/>
            <person name="Palmer J.M."/>
            <person name="Vanderwolf K.J."/>
            <person name="Schmidt K.Z."/>
            <person name="Verant M.L."/>
            <person name="Weller T.J."/>
            <person name="Blehert D.S."/>
        </authorList>
    </citation>
    <scope>NUCLEOTIDE SEQUENCE [LARGE SCALE GENOMIC DNA]</scope>
    <source>
        <strain evidence="13 14">NWHC:44797-103</strain>
    </source>
</reference>
<dbReference type="PANTHER" id="PTHR21506:SF0">
    <property type="entry name" value="CONSERVED OLIGOMERIC GOLGI COMPLEX SUBUNIT 6"/>
    <property type="match status" value="1"/>
</dbReference>
<dbReference type="InterPro" id="IPR048369">
    <property type="entry name" value="COG6_C"/>
</dbReference>
<keyword evidence="7 10" id="KW-0472">Membrane</keyword>
<evidence type="ECO:0000256" key="7">
    <source>
        <dbReference type="ARBA" id="ARBA00023136"/>
    </source>
</evidence>
<feature type="domain" description="Conserved Oligomeric Golgi complex subunit 6 C-terminal" evidence="12">
    <location>
        <begin position="169"/>
        <end position="565"/>
    </location>
</feature>
<comment type="function">
    <text evidence="9">Acts as a component of the peripheral membrane COG complex that is involved in intra-Golgi protein trafficking. COG is located at the cis-Golgi, and regulates tethering of retrograde intra-Golgi vesicles and possibly a number of other membrane trafficking events.</text>
</comment>
<dbReference type="SMART" id="SM01087">
    <property type="entry name" value="COG6"/>
    <property type="match status" value="1"/>
</dbReference>
<gene>
    <name evidence="13" type="primary">COG6</name>
    <name evidence="13" type="ORF">MVES_003704</name>
</gene>
<evidence type="ECO:0000256" key="5">
    <source>
        <dbReference type="ARBA" id="ARBA00022927"/>
    </source>
</evidence>
<dbReference type="InterPro" id="IPR010490">
    <property type="entry name" value="COG6"/>
</dbReference>
<dbReference type="GO" id="GO:0015031">
    <property type="term" value="P:protein transport"/>
    <property type="evidence" value="ECO:0007669"/>
    <property type="project" value="UniProtKB-KW"/>
</dbReference>
<evidence type="ECO:0000256" key="8">
    <source>
        <dbReference type="ARBA" id="ARBA00031348"/>
    </source>
</evidence>